<dbReference type="AlphaFoldDB" id="H2ZPL0"/>
<dbReference type="GeneTree" id="ENSGT00860000134372"/>
<dbReference type="Proteomes" id="UP000007875">
    <property type="component" value="Unassembled WGS sequence"/>
</dbReference>
<reference evidence="2" key="1">
    <citation type="submission" date="2003-08" db="EMBL/GenBank/DDBJ databases">
        <authorList>
            <person name="Birren B."/>
            <person name="Nusbaum C."/>
            <person name="Abebe A."/>
            <person name="Abouelleil A."/>
            <person name="Adekoya E."/>
            <person name="Ait-zahra M."/>
            <person name="Allen N."/>
            <person name="Allen T."/>
            <person name="An P."/>
            <person name="Anderson M."/>
            <person name="Anderson S."/>
            <person name="Arachchi H."/>
            <person name="Armbruster J."/>
            <person name="Bachantsang P."/>
            <person name="Baldwin J."/>
            <person name="Barry A."/>
            <person name="Bayul T."/>
            <person name="Blitshsteyn B."/>
            <person name="Bloom T."/>
            <person name="Blye J."/>
            <person name="Boguslavskiy L."/>
            <person name="Borowsky M."/>
            <person name="Boukhgalter B."/>
            <person name="Brunache A."/>
            <person name="Butler J."/>
            <person name="Calixte N."/>
            <person name="Calvo S."/>
            <person name="Camarata J."/>
            <person name="Campo K."/>
            <person name="Chang J."/>
            <person name="Cheshatsang Y."/>
            <person name="Citroen M."/>
            <person name="Collymore A."/>
            <person name="Considine T."/>
            <person name="Cook A."/>
            <person name="Cooke P."/>
            <person name="Corum B."/>
            <person name="Cuomo C."/>
            <person name="David R."/>
            <person name="Dawoe T."/>
            <person name="Degray S."/>
            <person name="Dodge S."/>
            <person name="Dooley K."/>
            <person name="Dorje P."/>
            <person name="Dorjee K."/>
            <person name="Dorris L."/>
            <person name="Duffey N."/>
            <person name="Dupes A."/>
            <person name="Elkins T."/>
            <person name="Engels R."/>
            <person name="Erickson J."/>
            <person name="Farina A."/>
            <person name="Faro S."/>
            <person name="Ferreira P."/>
            <person name="Fischer H."/>
            <person name="Fitzgerald M."/>
            <person name="Foley K."/>
            <person name="Gage D."/>
            <person name="Galagan J."/>
            <person name="Gearin G."/>
            <person name="Gnerre S."/>
            <person name="Gnirke A."/>
            <person name="Goyette A."/>
            <person name="Graham J."/>
            <person name="Grandbois E."/>
            <person name="Gyaltsen K."/>
            <person name="Hafez N."/>
            <person name="Hagopian D."/>
            <person name="Hagos B."/>
            <person name="Hall J."/>
            <person name="Hatcher B."/>
            <person name="Heller A."/>
            <person name="Higgins H."/>
            <person name="Honan T."/>
            <person name="Horn A."/>
            <person name="Houde N."/>
            <person name="Hughes L."/>
            <person name="Hulme W."/>
            <person name="Husby E."/>
            <person name="Iliev I."/>
            <person name="Jaffe D."/>
            <person name="Jones C."/>
            <person name="Kamal M."/>
            <person name="Kamat A."/>
            <person name="Kamvysselis M."/>
            <person name="Karlsson E."/>
            <person name="Kells C."/>
            <person name="Kieu A."/>
            <person name="Kisner P."/>
            <person name="Kodira C."/>
            <person name="Kulbokas E."/>
            <person name="Labutti K."/>
            <person name="Lama D."/>
            <person name="Landers T."/>
            <person name="Leger J."/>
            <person name="Levine S."/>
            <person name="Lewis D."/>
            <person name="Lewis T."/>
            <person name="Lindblad-toh K."/>
            <person name="Liu X."/>
            <person name="Lokyitsang T."/>
            <person name="Lokyitsang Y."/>
            <person name="Lucien O."/>
            <person name="Lui A."/>
            <person name="Ma L.J."/>
            <person name="Mabbitt R."/>
            <person name="Macdonald J."/>
            <person name="Maclean C."/>
            <person name="Major J."/>
            <person name="Manning J."/>
            <person name="Marabella R."/>
            <person name="Maru K."/>
            <person name="Matthews C."/>
            <person name="Mauceli E."/>
            <person name="Mccarthy M."/>
            <person name="Mcdonough S."/>
            <person name="Mcghee T."/>
            <person name="Meldrim J."/>
            <person name="Meneus L."/>
            <person name="Mesirov J."/>
            <person name="Mihalev A."/>
            <person name="Mihova T."/>
            <person name="Mikkelsen T."/>
            <person name="Mlenga V."/>
            <person name="Moru K."/>
            <person name="Mozes J."/>
            <person name="Mulrain L."/>
            <person name="Munson G."/>
            <person name="Naylor J."/>
            <person name="Newes C."/>
            <person name="Nguyen C."/>
            <person name="Nguyen N."/>
            <person name="Nguyen T."/>
            <person name="Nicol R."/>
            <person name="Nielsen C."/>
            <person name="Nizzari M."/>
            <person name="Norbu C."/>
            <person name="Norbu N."/>
            <person name="O'donnell P."/>
            <person name="Okoawo O."/>
            <person name="O'leary S."/>
            <person name="Omotosho B."/>
            <person name="O'neill K."/>
            <person name="Osman S."/>
            <person name="Parker S."/>
            <person name="Perrin D."/>
            <person name="Phunkhang P."/>
            <person name="Piqani B."/>
            <person name="Purcell S."/>
            <person name="Rachupka T."/>
            <person name="Ramasamy U."/>
            <person name="Rameau R."/>
            <person name="Ray V."/>
            <person name="Raymond C."/>
            <person name="Retta R."/>
            <person name="Richardson S."/>
            <person name="Rise C."/>
            <person name="Rodriguez J."/>
            <person name="Rogers J."/>
            <person name="Rogov P."/>
            <person name="Rutman M."/>
            <person name="Schupbach R."/>
            <person name="Seaman C."/>
            <person name="Settipalli S."/>
            <person name="Sharpe T."/>
            <person name="Sheridan J."/>
            <person name="Sherpa N."/>
            <person name="Shi J."/>
            <person name="Smirnov S."/>
            <person name="Smith C."/>
            <person name="Sougnez C."/>
            <person name="Spencer B."/>
            <person name="Stalker J."/>
            <person name="Stange-thomann N."/>
            <person name="Stavropoulos S."/>
            <person name="Stetson K."/>
            <person name="Stone C."/>
            <person name="Stone S."/>
            <person name="Stubbs M."/>
            <person name="Talamas J."/>
            <person name="Tchuinga P."/>
            <person name="Tenzing P."/>
            <person name="Tesfaye S."/>
            <person name="Theodore J."/>
            <person name="Thoulutsang Y."/>
            <person name="Topham K."/>
            <person name="Towey S."/>
            <person name="Tsamla T."/>
            <person name="Tsomo N."/>
            <person name="Vallee D."/>
            <person name="Vassiliev H."/>
            <person name="Venkataraman V."/>
            <person name="Vinson J."/>
            <person name="Vo A."/>
            <person name="Wade C."/>
            <person name="Wang S."/>
            <person name="Wangchuk T."/>
            <person name="Wangdi T."/>
            <person name="Whittaker C."/>
            <person name="Wilkinson J."/>
            <person name="Wu Y."/>
            <person name="Wyman D."/>
            <person name="Yadav S."/>
            <person name="Yang S."/>
            <person name="Yang X."/>
            <person name="Yeager S."/>
            <person name="Yee E."/>
            <person name="Young G."/>
            <person name="Zainoun J."/>
            <person name="Zembeck L."/>
            <person name="Zimmer A."/>
            <person name="Zody M."/>
            <person name="Lander E."/>
        </authorList>
    </citation>
    <scope>NUCLEOTIDE SEQUENCE [LARGE SCALE GENOMIC DNA]</scope>
</reference>
<accession>H2ZPL0</accession>
<name>H2ZPL0_CIOSA</name>
<evidence type="ECO:0000313" key="1">
    <source>
        <dbReference type="Ensembl" id="ENSCSAVP00000019526.1"/>
    </source>
</evidence>
<reference evidence="1" key="3">
    <citation type="submission" date="2025-09" db="UniProtKB">
        <authorList>
            <consortium name="Ensembl"/>
        </authorList>
    </citation>
    <scope>IDENTIFICATION</scope>
</reference>
<evidence type="ECO:0000313" key="2">
    <source>
        <dbReference type="Proteomes" id="UP000007875"/>
    </source>
</evidence>
<dbReference type="HOGENOM" id="CLU_1151462_0_0_1"/>
<proteinExistence type="predicted"/>
<sequence>MHHWVVMLVKQHTEATTHADLCKTTEDFFSKVVEAAKTRCNLERIRDLVPHPELGEYLVKMSNIIIDLISNDQVPGCEAEVTMMQCPEVPESACGRQLNEAWLCDYISWRITFMHKWAPKFLSWASSNSMLDIDMPMTPECRQFAVKCKTEGMMGKVKDMFGCDIPYCKDGKFKQRRSQCLEIRPQAVAQGFLGLATRSELRRRWSVWLTQQYPLLIPRIFQRFCATCITILFNCSALTFI</sequence>
<organism evidence="1 2">
    <name type="scientific">Ciona savignyi</name>
    <name type="common">Pacific transparent sea squirt</name>
    <dbReference type="NCBI Taxonomy" id="51511"/>
    <lineage>
        <taxon>Eukaryota</taxon>
        <taxon>Metazoa</taxon>
        <taxon>Chordata</taxon>
        <taxon>Tunicata</taxon>
        <taxon>Ascidiacea</taxon>
        <taxon>Phlebobranchia</taxon>
        <taxon>Cionidae</taxon>
        <taxon>Ciona</taxon>
    </lineage>
</organism>
<protein>
    <submittedName>
        <fullName evidence="1">Uncharacterized protein</fullName>
    </submittedName>
</protein>
<dbReference type="InParanoid" id="H2ZPL0"/>
<reference evidence="1" key="2">
    <citation type="submission" date="2025-08" db="UniProtKB">
        <authorList>
            <consortium name="Ensembl"/>
        </authorList>
    </citation>
    <scope>IDENTIFICATION</scope>
</reference>
<dbReference type="Ensembl" id="ENSCSAVT00000019737.1">
    <property type="protein sequence ID" value="ENSCSAVP00000019526.1"/>
    <property type="gene ID" value="ENSCSAVG00000011451.1"/>
</dbReference>
<keyword evidence="2" id="KW-1185">Reference proteome</keyword>